<dbReference type="InterPro" id="IPR035093">
    <property type="entry name" value="RelE/ParE_toxin_dom_sf"/>
</dbReference>
<dbReference type="Proteomes" id="UP001597189">
    <property type="component" value="Unassembled WGS sequence"/>
</dbReference>
<evidence type="ECO:0000313" key="2">
    <source>
        <dbReference type="Proteomes" id="UP001597189"/>
    </source>
</evidence>
<dbReference type="SUPFAM" id="SSF143011">
    <property type="entry name" value="RelE-like"/>
    <property type="match status" value="1"/>
</dbReference>
<accession>A0ABW4D2F0</accession>
<name>A0ABW4D2F0_9LACO</name>
<organism evidence="1 2">
    <name type="scientific">Levilactobacillus lanxiensis</name>
    <dbReference type="NCBI Taxonomy" id="2799568"/>
    <lineage>
        <taxon>Bacteria</taxon>
        <taxon>Bacillati</taxon>
        <taxon>Bacillota</taxon>
        <taxon>Bacilli</taxon>
        <taxon>Lactobacillales</taxon>
        <taxon>Lactobacillaceae</taxon>
        <taxon>Levilactobacillus</taxon>
    </lineage>
</organism>
<sequence>MELDFESHKLGKIFNTHVSMVKRFGPLIAHGVEKRLAEIQSAERLSQISHLPPARLHLLLGDLQDFYAVSVTSNVRLVFYGLDMYGKQIVDKERITKIVITKVSDYHDK</sequence>
<gene>
    <name evidence="1" type="ORF">ACFQ44_03545</name>
</gene>
<evidence type="ECO:0000313" key="1">
    <source>
        <dbReference type="EMBL" id="MFD1454758.1"/>
    </source>
</evidence>
<dbReference type="Gene3D" id="3.30.2310.20">
    <property type="entry name" value="RelE-like"/>
    <property type="match status" value="1"/>
</dbReference>
<proteinExistence type="predicted"/>
<dbReference type="EMBL" id="JBHTOD010000002">
    <property type="protein sequence ID" value="MFD1454758.1"/>
    <property type="molecule type" value="Genomic_DNA"/>
</dbReference>
<dbReference type="RefSeq" id="WP_203643018.1">
    <property type="nucleotide sequence ID" value="NZ_BOLN01000002.1"/>
</dbReference>
<comment type="caution">
    <text evidence="1">The sequence shown here is derived from an EMBL/GenBank/DDBJ whole genome shotgun (WGS) entry which is preliminary data.</text>
</comment>
<keyword evidence="2" id="KW-1185">Reference proteome</keyword>
<protein>
    <submittedName>
        <fullName evidence="1">Plasmid maintenance system killer protein</fullName>
    </submittedName>
</protein>
<reference evidence="2" key="1">
    <citation type="journal article" date="2019" name="Int. J. Syst. Evol. Microbiol.">
        <title>The Global Catalogue of Microorganisms (GCM) 10K type strain sequencing project: providing services to taxonomists for standard genome sequencing and annotation.</title>
        <authorList>
            <consortium name="The Broad Institute Genomics Platform"/>
            <consortium name="The Broad Institute Genome Sequencing Center for Infectious Disease"/>
            <person name="Wu L."/>
            <person name="Ma J."/>
        </authorList>
    </citation>
    <scope>NUCLEOTIDE SEQUENCE [LARGE SCALE GENOMIC DNA]</scope>
    <source>
        <strain evidence="2">CCM 8979</strain>
    </source>
</reference>